<evidence type="ECO:0000313" key="4">
    <source>
        <dbReference type="Proteomes" id="UP001642409"/>
    </source>
</evidence>
<organism evidence="2">
    <name type="scientific">Hexamita inflata</name>
    <dbReference type="NCBI Taxonomy" id="28002"/>
    <lineage>
        <taxon>Eukaryota</taxon>
        <taxon>Metamonada</taxon>
        <taxon>Diplomonadida</taxon>
        <taxon>Hexamitidae</taxon>
        <taxon>Hexamitinae</taxon>
        <taxon>Hexamita</taxon>
    </lineage>
</organism>
<reference evidence="3 4" key="2">
    <citation type="submission" date="2024-07" db="EMBL/GenBank/DDBJ databases">
        <authorList>
            <person name="Akdeniz Z."/>
        </authorList>
    </citation>
    <scope>NUCLEOTIDE SEQUENCE [LARGE SCALE GENOMIC DNA]</scope>
</reference>
<reference evidence="2" key="1">
    <citation type="submission" date="2023-06" db="EMBL/GenBank/DDBJ databases">
        <authorList>
            <person name="Kurt Z."/>
        </authorList>
    </citation>
    <scope>NUCLEOTIDE SEQUENCE</scope>
</reference>
<gene>
    <name evidence="2" type="ORF">HINF_LOCUS16693</name>
    <name evidence="3" type="ORF">HINF_LOCUS18977</name>
</gene>
<proteinExistence type="predicted"/>
<comment type="caution">
    <text evidence="2">The sequence shown here is derived from an EMBL/GenBank/DDBJ whole genome shotgun (WGS) entry which is preliminary data.</text>
</comment>
<dbReference type="AlphaFoldDB" id="A0AA86NZT3"/>
<name>A0AA86NZT3_9EUKA</name>
<sequence>MSLCNFYVQSTKLIYERFYLENIWQLSLIEKRIRGSNDWYTDAICNLQLVAQALDLQRTSVFIFNWVNLNDFRYFLITKTMEDFFFQSQPGAQDEVLVLRLIRIIIQVVTVAFILNIQIMNAFLFLEEWNQVGQSGPALNNILMLLQNNSYFTYDLPLPFHNEKSIFLIVKLYNVRQS</sequence>
<keyword evidence="1" id="KW-0812">Transmembrane</keyword>
<evidence type="ECO:0000256" key="1">
    <source>
        <dbReference type="SAM" id="Phobius"/>
    </source>
</evidence>
<evidence type="ECO:0000313" key="2">
    <source>
        <dbReference type="EMBL" id="CAI9929048.1"/>
    </source>
</evidence>
<keyword evidence="4" id="KW-1185">Reference proteome</keyword>
<evidence type="ECO:0000313" key="3">
    <source>
        <dbReference type="EMBL" id="CAL6004629.1"/>
    </source>
</evidence>
<dbReference type="EMBL" id="CATOUU010000424">
    <property type="protein sequence ID" value="CAI9929048.1"/>
    <property type="molecule type" value="Genomic_DNA"/>
</dbReference>
<protein>
    <submittedName>
        <fullName evidence="3">Hypothetical_protein</fullName>
    </submittedName>
</protein>
<keyword evidence="1" id="KW-1133">Transmembrane helix</keyword>
<keyword evidence="1" id="KW-0472">Membrane</keyword>
<feature type="transmembrane region" description="Helical" evidence="1">
    <location>
        <begin position="104"/>
        <end position="126"/>
    </location>
</feature>
<dbReference type="EMBL" id="CAXDID020000049">
    <property type="protein sequence ID" value="CAL6004629.1"/>
    <property type="molecule type" value="Genomic_DNA"/>
</dbReference>
<accession>A0AA86NZT3</accession>
<dbReference type="Proteomes" id="UP001642409">
    <property type="component" value="Unassembled WGS sequence"/>
</dbReference>